<name>A0ABM7ZI57_9BACT</name>
<keyword evidence="2" id="KW-1185">Reference proteome</keyword>
<protein>
    <submittedName>
        <fullName evidence="1">Uncharacterized protein</fullName>
    </submittedName>
</protein>
<accession>A0ABM7ZI57</accession>
<dbReference type="EMBL" id="AP025943">
    <property type="protein sequence ID" value="BDL44424.1"/>
    <property type="molecule type" value="Genomic_DNA"/>
</dbReference>
<evidence type="ECO:0000313" key="1">
    <source>
        <dbReference type="EMBL" id="BDL44424.1"/>
    </source>
</evidence>
<proteinExistence type="predicted"/>
<evidence type="ECO:0000313" key="2">
    <source>
        <dbReference type="Proteomes" id="UP001062263"/>
    </source>
</evidence>
<dbReference type="RefSeq" id="WP_067573284.1">
    <property type="nucleotide sequence ID" value="NZ_AP025943.1"/>
</dbReference>
<gene>
    <name evidence="1" type="ORF">Abiwalacus_19980</name>
</gene>
<dbReference type="Proteomes" id="UP001062263">
    <property type="component" value="Chromosome"/>
</dbReference>
<sequence length="193" mass="21250">MSRIIIPGLIIGSLVHIAKFGAAIGTGDQAKTVSADWLPVPPTDEAPGPWLYMGKIRTSNPQIEPKTSEIEGTNKGGTYETEEMLLTTKRKFLFSSNYITPEFLQLSFGLREDWGTEQVVFDSGSPQIDVYVYTEWTDAYRDGAKIMSACMQGRLRLVNPAKAASDPALAEFELSVVHNQLCKLTPDADYSVV</sequence>
<reference evidence="1" key="1">
    <citation type="submission" date="2022-06" db="EMBL/GenBank/DDBJ databases">
        <title>Akkermansia biwalacus sp. nov., an anaerobic mucin-degrading bacterium isolated from human intestine.</title>
        <authorList>
            <person name="Kobayashi Y."/>
            <person name="Inoue S."/>
            <person name="Kawahara T."/>
            <person name="Kohda N."/>
        </authorList>
    </citation>
    <scope>NUCLEOTIDE SEQUENCE</scope>
    <source>
        <strain evidence="1">WON2089</strain>
    </source>
</reference>
<organism evidence="1 2">
    <name type="scientific">Akkermansia biwaensis</name>
    <dbReference type="NCBI Taxonomy" id="2946555"/>
    <lineage>
        <taxon>Bacteria</taxon>
        <taxon>Pseudomonadati</taxon>
        <taxon>Verrucomicrobiota</taxon>
        <taxon>Verrucomicrobiia</taxon>
        <taxon>Verrucomicrobiales</taxon>
        <taxon>Akkermansiaceae</taxon>
        <taxon>Akkermansia</taxon>
    </lineage>
</organism>